<name>A0A7Y0B0F9_9HYPH</name>
<dbReference type="EMBL" id="JABBGK010000009">
    <property type="protein sequence ID" value="NML76884.1"/>
    <property type="molecule type" value="Genomic_DNA"/>
</dbReference>
<dbReference type="AlphaFoldDB" id="A0A7Y0B0F9"/>
<organism evidence="2 3">
    <name type="scientific">Rhizobium terricola</name>
    <dbReference type="NCBI Taxonomy" id="2728849"/>
    <lineage>
        <taxon>Bacteria</taxon>
        <taxon>Pseudomonadati</taxon>
        <taxon>Pseudomonadota</taxon>
        <taxon>Alphaproteobacteria</taxon>
        <taxon>Hyphomicrobiales</taxon>
        <taxon>Rhizobiaceae</taxon>
        <taxon>Rhizobium/Agrobacterium group</taxon>
        <taxon>Rhizobium</taxon>
    </lineage>
</organism>
<accession>A0A7Y0B0F9</accession>
<comment type="caution">
    <text evidence="2">The sequence shown here is derived from an EMBL/GenBank/DDBJ whole genome shotgun (WGS) entry which is preliminary data.</text>
</comment>
<keyword evidence="3" id="KW-1185">Reference proteome</keyword>
<reference evidence="2 3" key="1">
    <citation type="submission" date="2020-04" db="EMBL/GenBank/DDBJ databases">
        <title>Rhizobium sp. S-51 isolated from soil.</title>
        <authorList>
            <person name="Dahal R.H."/>
        </authorList>
    </citation>
    <scope>NUCLEOTIDE SEQUENCE [LARGE SCALE GENOMIC DNA]</scope>
    <source>
        <strain evidence="2 3">S-51</strain>
    </source>
</reference>
<gene>
    <name evidence="2" type="ORF">HHL25_22335</name>
</gene>
<proteinExistence type="predicted"/>
<feature type="region of interest" description="Disordered" evidence="1">
    <location>
        <begin position="68"/>
        <end position="100"/>
    </location>
</feature>
<protein>
    <submittedName>
        <fullName evidence="2">Uncharacterized protein</fullName>
    </submittedName>
</protein>
<dbReference type="Proteomes" id="UP000541470">
    <property type="component" value="Unassembled WGS sequence"/>
</dbReference>
<evidence type="ECO:0000256" key="1">
    <source>
        <dbReference type="SAM" id="MobiDB-lite"/>
    </source>
</evidence>
<evidence type="ECO:0000313" key="3">
    <source>
        <dbReference type="Proteomes" id="UP000541470"/>
    </source>
</evidence>
<feature type="compositionally biased region" description="Basic and acidic residues" evidence="1">
    <location>
        <begin position="88"/>
        <end position="100"/>
    </location>
</feature>
<sequence>MVTVRRFSVTADEGTYRQGVLMRLLRRAAYSTGNLAPMAGGDFAAERTAIRQIKAAMIGLEDYPATRDRNQAAETEAWEQEGGSVEAEAVKRLPSNKEDK</sequence>
<dbReference type="RefSeq" id="WP_169595450.1">
    <property type="nucleotide sequence ID" value="NZ_JABBGK010000009.1"/>
</dbReference>
<evidence type="ECO:0000313" key="2">
    <source>
        <dbReference type="EMBL" id="NML76884.1"/>
    </source>
</evidence>